<dbReference type="GO" id="GO:0008270">
    <property type="term" value="F:zinc ion binding"/>
    <property type="evidence" value="ECO:0007669"/>
    <property type="project" value="UniProtKB-KW"/>
</dbReference>
<dbReference type="GO" id="GO:0050793">
    <property type="term" value="P:regulation of developmental process"/>
    <property type="evidence" value="ECO:0007669"/>
    <property type="project" value="TreeGrafter"/>
</dbReference>
<evidence type="ECO:0000256" key="11">
    <source>
        <dbReference type="ARBA" id="ARBA00023242"/>
    </source>
</evidence>
<accession>A0A1D1Z6G1</accession>
<dbReference type="Pfam" id="PF04770">
    <property type="entry name" value="ZF-HD_dimer"/>
    <property type="match status" value="1"/>
</dbReference>
<dbReference type="NCBIfam" id="TIGR01565">
    <property type="entry name" value="homeo_ZF_HD"/>
    <property type="match status" value="1"/>
</dbReference>
<keyword evidence="4" id="KW-0479">Metal-binding</keyword>
<keyword evidence="8 14" id="KW-0238">DNA-binding</keyword>
<evidence type="ECO:0000256" key="7">
    <source>
        <dbReference type="ARBA" id="ARBA00023015"/>
    </source>
</evidence>
<dbReference type="SUPFAM" id="SSF46689">
    <property type="entry name" value="Homeodomain-like"/>
    <property type="match status" value="1"/>
</dbReference>
<keyword evidence="5" id="KW-0863">Zinc-finger</keyword>
<dbReference type="Gene3D" id="1.10.10.60">
    <property type="entry name" value="Homeodomain-like"/>
    <property type="match status" value="1"/>
</dbReference>
<feature type="region of interest" description="Disordered" evidence="12">
    <location>
        <begin position="263"/>
        <end position="290"/>
    </location>
</feature>
<dbReference type="InterPro" id="IPR006456">
    <property type="entry name" value="ZF_HD_homeobox_Cys/His_dimer"/>
</dbReference>
<keyword evidence="7" id="KW-0805">Transcription regulation</keyword>
<comment type="subunit">
    <text evidence="3">Homo- and heterodimer with other ZFHD proteins.</text>
</comment>
<evidence type="ECO:0000256" key="1">
    <source>
        <dbReference type="ARBA" id="ARBA00004049"/>
    </source>
</evidence>
<evidence type="ECO:0000256" key="4">
    <source>
        <dbReference type="ARBA" id="ARBA00022723"/>
    </source>
</evidence>
<evidence type="ECO:0000256" key="8">
    <source>
        <dbReference type="ARBA" id="ARBA00023125"/>
    </source>
</evidence>
<evidence type="ECO:0000256" key="2">
    <source>
        <dbReference type="ARBA" id="ARBA00004123"/>
    </source>
</evidence>
<evidence type="ECO:0000256" key="5">
    <source>
        <dbReference type="ARBA" id="ARBA00022771"/>
    </source>
</evidence>
<dbReference type="PANTHER" id="PTHR31948:SF72">
    <property type="entry name" value="ZINC-FINGER HOMEODOMAIN PROTEIN 10"/>
    <property type="match status" value="1"/>
</dbReference>
<evidence type="ECO:0000256" key="9">
    <source>
        <dbReference type="ARBA" id="ARBA00023155"/>
    </source>
</evidence>
<keyword evidence="11" id="KW-0539">Nucleus</keyword>
<dbReference type="GO" id="GO:0000976">
    <property type="term" value="F:transcription cis-regulatory region binding"/>
    <property type="evidence" value="ECO:0007669"/>
    <property type="project" value="TreeGrafter"/>
</dbReference>
<dbReference type="GO" id="GO:0003700">
    <property type="term" value="F:DNA-binding transcription factor activity"/>
    <property type="evidence" value="ECO:0007669"/>
    <property type="project" value="TreeGrafter"/>
</dbReference>
<proteinExistence type="predicted"/>
<comment type="function">
    <text evidence="1">Putative transcription factor.</text>
</comment>
<dbReference type="GO" id="GO:0005634">
    <property type="term" value="C:nucleus"/>
    <property type="evidence" value="ECO:0007669"/>
    <property type="project" value="UniProtKB-SubCell"/>
</dbReference>
<sequence>MDPHHDNYDDHHLHHPSPPPPPHKPLVLKDPSDVKPRPFVPLSFVNGALKNHNDSVLPPWSGHRSSRGHRHQVVYRECMKNHAASLGGHAIDGCGEFMSSPASNQAAPASLTCDACGCHRNFHRRLVHGSGEGAHHRRHREGRGGDGPRDKEEEEEEVHTHSSSPPPPLSKPSAACNQYSSSAPNMFMAISAGGQVAGSSVVPRKRFRSKFSAEQKARMQELSQRLGWRMQKRDEALVEQSCQEIGVSRGVFKVWLHNNKHTFMGGPSSRRGSGGGAGAGGGVTEDTTSYGVERGSAEGACVNGTTSCSTGGEHGGCGLVGNS</sequence>
<evidence type="ECO:0000259" key="13">
    <source>
        <dbReference type="PROSITE" id="PS51523"/>
    </source>
</evidence>
<dbReference type="AlphaFoldDB" id="A0A1D1Z6G1"/>
<feature type="compositionally biased region" description="Basic and acidic residues" evidence="12">
    <location>
        <begin position="1"/>
        <end position="12"/>
    </location>
</feature>
<dbReference type="InterPro" id="IPR006455">
    <property type="entry name" value="Homeodomain_ZF_HD"/>
</dbReference>
<evidence type="ECO:0000256" key="6">
    <source>
        <dbReference type="ARBA" id="ARBA00022833"/>
    </source>
</evidence>
<keyword evidence="6" id="KW-0862">Zinc</keyword>
<dbReference type="PANTHER" id="PTHR31948">
    <property type="entry name" value="ZINC-FINGER HOMEODOMAIN PROTEIN 2"/>
    <property type="match status" value="1"/>
</dbReference>
<name>A0A1D1Z6G1_9ARAE</name>
<organism evidence="14">
    <name type="scientific">Anthurium amnicola</name>
    <dbReference type="NCBI Taxonomy" id="1678845"/>
    <lineage>
        <taxon>Eukaryota</taxon>
        <taxon>Viridiplantae</taxon>
        <taxon>Streptophyta</taxon>
        <taxon>Embryophyta</taxon>
        <taxon>Tracheophyta</taxon>
        <taxon>Spermatophyta</taxon>
        <taxon>Magnoliopsida</taxon>
        <taxon>Liliopsida</taxon>
        <taxon>Araceae</taxon>
        <taxon>Pothoideae</taxon>
        <taxon>Potheae</taxon>
        <taxon>Anthurium</taxon>
    </lineage>
</organism>
<evidence type="ECO:0000256" key="12">
    <source>
        <dbReference type="SAM" id="MobiDB-lite"/>
    </source>
</evidence>
<keyword evidence="9 14" id="KW-0371">Homeobox</keyword>
<feature type="domain" description="ZF-HD dimerization-type" evidence="13">
    <location>
        <begin position="75"/>
        <end position="126"/>
    </location>
</feature>
<dbReference type="NCBIfam" id="TIGR01566">
    <property type="entry name" value="ZF_HD_prot_N"/>
    <property type="match status" value="1"/>
</dbReference>
<feature type="compositionally biased region" description="Basic and acidic residues" evidence="12">
    <location>
        <begin position="142"/>
        <end position="151"/>
    </location>
</feature>
<reference evidence="14" key="1">
    <citation type="submission" date="2015-07" db="EMBL/GenBank/DDBJ databases">
        <title>Transcriptome Assembly of Anthurium amnicola.</title>
        <authorList>
            <person name="Suzuki J."/>
        </authorList>
    </citation>
    <scope>NUCLEOTIDE SEQUENCE</scope>
</reference>
<keyword evidence="10" id="KW-0804">Transcription</keyword>
<evidence type="ECO:0000256" key="3">
    <source>
        <dbReference type="ARBA" id="ARBA00011416"/>
    </source>
</evidence>
<feature type="region of interest" description="Disordered" evidence="12">
    <location>
        <begin position="1"/>
        <end position="33"/>
    </location>
</feature>
<feature type="region of interest" description="Disordered" evidence="12">
    <location>
        <begin position="129"/>
        <end position="177"/>
    </location>
</feature>
<dbReference type="EMBL" id="GDJX01005426">
    <property type="protein sequence ID" value="JAT62510.1"/>
    <property type="molecule type" value="Transcribed_RNA"/>
</dbReference>
<comment type="subcellular location">
    <subcellularLocation>
        <location evidence="2">Nucleus</location>
    </subcellularLocation>
</comment>
<dbReference type="PROSITE" id="PS51523">
    <property type="entry name" value="ZF_HD_DIMER"/>
    <property type="match status" value="1"/>
</dbReference>
<dbReference type="FunFam" id="1.10.10.60:FF:000257">
    <property type="entry name" value="Zinc-finger homeodomain protein 2"/>
    <property type="match status" value="1"/>
</dbReference>
<gene>
    <name evidence="14" type="primary">At4g24660_10</name>
    <name evidence="14" type="ORF">g.77970</name>
</gene>
<dbReference type="InterPro" id="IPR009057">
    <property type="entry name" value="Homeodomain-like_sf"/>
</dbReference>
<evidence type="ECO:0000256" key="10">
    <source>
        <dbReference type="ARBA" id="ARBA00023163"/>
    </source>
</evidence>
<feature type="compositionally biased region" description="Gly residues" evidence="12">
    <location>
        <begin position="272"/>
        <end position="283"/>
    </location>
</feature>
<evidence type="ECO:0000313" key="14">
    <source>
        <dbReference type="EMBL" id="JAT62510.1"/>
    </source>
</evidence>
<protein>
    <submittedName>
        <fullName evidence="14">ZF-HD homeobox protein At4g24660</fullName>
    </submittedName>
</protein>